<comment type="caution">
    <text evidence="1">The sequence shown here is derived from an EMBL/GenBank/DDBJ whole genome shotgun (WGS) entry which is preliminary data.</text>
</comment>
<dbReference type="AlphaFoldDB" id="A4AB34"/>
<dbReference type="EMBL" id="AAOA02000003">
    <property type="protein sequence ID" value="EAQ96906.1"/>
    <property type="molecule type" value="Genomic_DNA"/>
</dbReference>
<reference evidence="1 2" key="1">
    <citation type="journal article" date="2007" name="Proc. Natl. Acad. Sci. U.S.A.">
        <title>Characterization of a marine gammaproteobacterium capable of aerobic anoxygenic photosynthesis.</title>
        <authorList>
            <person name="Fuchs B.M."/>
            <person name="Spring S."/>
            <person name="Teeling H."/>
            <person name="Quast C."/>
            <person name="Wulf J."/>
            <person name="Schattenhofer M."/>
            <person name="Yan S."/>
            <person name="Ferriera S."/>
            <person name="Johnson J."/>
            <person name="Glockner F.O."/>
            <person name="Amann R."/>
        </authorList>
    </citation>
    <scope>NUCLEOTIDE SEQUENCE [LARGE SCALE GENOMIC DNA]</scope>
    <source>
        <strain evidence="1">KT71</strain>
    </source>
</reference>
<dbReference type="Proteomes" id="UP000019205">
    <property type="component" value="Chromosome"/>
</dbReference>
<dbReference type="STRING" id="314285.KT71_11414"/>
<dbReference type="HOGENOM" id="CLU_1056515_0_0_6"/>
<organism evidence="1 2">
    <name type="scientific">Congregibacter litoralis KT71</name>
    <dbReference type="NCBI Taxonomy" id="314285"/>
    <lineage>
        <taxon>Bacteria</taxon>
        <taxon>Pseudomonadati</taxon>
        <taxon>Pseudomonadota</taxon>
        <taxon>Gammaproteobacteria</taxon>
        <taxon>Cellvibrionales</taxon>
        <taxon>Halieaceae</taxon>
        <taxon>Congregibacter</taxon>
    </lineage>
</organism>
<evidence type="ECO:0000313" key="1">
    <source>
        <dbReference type="EMBL" id="EAQ96906.1"/>
    </source>
</evidence>
<reference evidence="1 2" key="2">
    <citation type="journal article" date="2009" name="PLoS ONE">
        <title>The photosynthetic apparatus and its regulation in the aerobic gammaproteobacterium Congregibacter litoralis gen. nov., sp. nov.</title>
        <authorList>
            <person name="Spring S."/>
            <person name="Lunsdorf H."/>
            <person name="Fuchs B.M."/>
            <person name="Tindall B.J."/>
        </authorList>
    </citation>
    <scope>NUCLEOTIDE SEQUENCE [LARGE SCALE GENOMIC DNA]</scope>
    <source>
        <strain evidence="1">KT71</strain>
    </source>
</reference>
<name>A4AB34_9GAMM</name>
<proteinExistence type="predicted"/>
<sequence length="263" mass="29492">MSSLDPHVPVDAQQDPWLLFHGTSNLFESRVRKEGLRARKPVFSIDQLTAVADIFEALSWSGEHPGGYAVLKPFSIGHDFSQRRGQPIFLAESALRAATFATADFAGGEVCRALSYCLADLERYVSDDVLREKHYERCERRPGMSRLPREMLPTVDFVATALAKLKPLVERVAALRAQYTCGVIYAIRISPDNLDELAYHSSMGIKCFRAIRVAELESSFQIPSDYEPPVFEEDKRLIEIAMGEDGIVNTIRQLDAQLKTSPE</sequence>
<gene>
    <name evidence="1" type="ORF">KT71_11414</name>
</gene>
<evidence type="ECO:0000313" key="2">
    <source>
        <dbReference type="Proteomes" id="UP000019205"/>
    </source>
</evidence>
<dbReference type="RefSeq" id="WP_008294716.1">
    <property type="nucleotide sequence ID" value="NZ_CM002299.1"/>
</dbReference>
<protein>
    <submittedName>
        <fullName evidence="1">Uncharacterized protein</fullName>
    </submittedName>
</protein>
<accession>A4AB34</accession>
<keyword evidence="2" id="KW-1185">Reference proteome</keyword>